<organism evidence="2 3">
    <name type="scientific">Lymnaea stagnalis</name>
    <name type="common">Great pond snail</name>
    <name type="synonym">Helix stagnalis</name>
    <dbReference type="NCBI Taxonomy" id="6523"/>
    <lineage>
        <taxon>Eukaryota</taxon>
        <taxon>Metazoa</taxon>
        <taxon>Spiralia</taxon>
        <taxon>Lophotrochozoa</taxon>
        <taxon>Mollusca</taxon>
        <taxon>Gastropoda</taxon>
        <taxon>Heterobranchia</taxon>
        <taxon>Euthyneura</taxon>
        <taxon>Panpulmonata</taxon>
        <taxon>Hygrophila</taxon>
        <taxon>Lymnaeoidea</taxon>
        <taxon>Lymnaeidae</taxon>
        <taxon>Lymnaea</taxon>
    </lineage>
</organism>
<gene>
    <name evidence="2" type="ORF">GSLYS_00002170001</name>
</gene>
<feature type="compositionally biased region" description="Low complexity" evidence="1">
    <location>
        <begin position="93"/>
        <end position="106"/>
    </location>
</feature>
<dbReference type="EMBL" id="CAXITT010000025">
    <property type="protein sequence ID" value="CAL1528000.1"/>
    <property type="molecule type" value="Genomic_DNA"/>
</dbReference>
<accession>A0AAV2H316</accession>
<comment type="caution">
    <text evidence="2">The sequence shown here is derived from an EMBL/GenBank/DDBJ whole genome shotgun (WGS) entry which is preliminary data.</text>
</comment>
<feature type="region of interest" description="Disordered" evidence="1">
    <location>
        <begin position="93"/>
        <end position="120"/>
    </location>
</feature>
<feature type="compositionally biased region" description="Polar residues" evidence="1">
    <location>
        <begin position="111"/>
        <end position="120"/>
    </location>
</feature>
<proteinExistence type="predicted"/>
<dbReference type="AlphaFoldDB" id="A0AAV2H316"/>
<evidence type="ECO:0000256" key="1">
    <source>
        <dbReference type="SAM" id="MobiDB-lite"/>
    </source>
</evidence>
<dbReference type="Proteomes" id="UP001497497">
    <property type="component" value="Unassembled WGS sequence"/>
</dbReference>
<sequence>SDLYDFGNYDIKDCEDSNSSVLTVGSQNKVALGVTAVNKLKSSLEREASATGIHLYKTNKMDTEFNFTNINLNRINEAQSNVQRKRLHILKSLPKSAAAEKPSSAKIRFPKSTTKKSTNE</sequence>
<reference evidence="2 3" key="1">
    <citation type="submission" date="2024-04" db="EMBL/GenBank/DDBJ databases">
        <authorList>
            <consortium name="Genoscope - CEA"/>
            <person name="William W."/>
        </authorList>
    </citation>
    <scope>NUCLEOTIDE SEQUENCE [LARGE SCALE GENOMIC DNA]</scope>
</reference>
<name>A0AAV2H316_LYMST</name>
<feature type="non-terminal residue" evidence="2">
    <location>
        <position position="120"/>
    </location>
</feature>
<keyword evidence="3" id="KW-1185">Reference proteome</keyword>
<evidence type="ECO:0000313" key="3">
    <source>
        <dbReference type="Proteomes" id="UP001497497"/>
    </source>
</evidence>
<evidence type="ECO:0000313" key="2">
    <source>
        <dbReference type="EMBL" id="CAL1528000.1"/>
    </source>
</evidence>
<feature type="non-terminal residue" evidence="2">
    <location>
        <position position="1"/>
    </location>
</feature>
<protein>
    <submittedName>
        <fullName evidence="2">Uncharacterized protein</fullName>
    </submittedName>
</protein>